<reference evidence="1 2" key="1">
    <citation type="submission" date="2019-07" db="EMBL/GenBank/DDBJ databases">
        <title>Genome sequencing for Ferrovibrio sp. K5.</title>
        <authorList>
            <person name="Park S.-J."/>
        </authorList>
    </citation>
    <scope>NUCLEOTIDE SEQUENCE [LARGE SCALE GENOMIC DNA]</scope>
    <source>
        <strain evidence="1 2">K5</strain>
    </source>
</reference>
<keyword evidence="2" id="KW-1185">Reference proteome</keyword>
<dbReference type="RefSeq" id="WP_144068004.1">
    <property type="nucleotide sequence ID" value="NZ_CP041636.1"/>
</dbReference>
<dbReference type="Pfam" id="PF07166">
    <property type="entry name" value="DUF1398"/>
    <property type="match status" value="1"/>
</dbReference>
<dbReference type="InterPro" id="IPR009833">
    <property type="entry name" value="DUF1398"/>
</dbReference>
<organism evidence="1 2">
    <name type="scientific">Ferrovibrio terrae</name>
    <dbReference type="NCBI Taxonomy" id="2594003"/>
    <lineage>
        <taxon>Bacteria</taxon>
        <taxon>Pseudomonadati</taxon>
        <taxon>Pseudomonadota</taxon>
        <taxon>Alphaproteobacteria</taxon>
        <taxon>Rhodospirillales</taxon>
        <taxon>Rhodospirillaceae</taxon>
        <taxon>Ferrovibrio</taxon>
    </lineage>
</organism>
<dbReference type="Gene3D" id="3.30.1810.10">
    <property type="entry name" value="YdfO-like"/>
    <property type="match status" value="1"/>
</dbReference>
<accession>A0A516GZS9</accession>
<sequence>MLNDTDLETVLQDCTRGSDEERMTFPQVVGKLMAAGVERYRADLLRHEKTYYMPDGRSQVVSNAVIDGTPAMDFSAAGVDSAVRDIQAGKIAYRDFCRRVMAAGCVDYIVSISGRRAVYFGRSGESHVEMFPGAR</sequence>
<evidence type="ECO:0000313" key="2">
    <source>
        <dbReference type="Proteomes" id="UP000317496"/>
    </source>
</evidence>
<dbReference type="AlphaFoldDB" id="A0A516GZS9"/>
<proteinExistence type="predicted"/>
<dbReference type="Proteomes" id="UP000317496">
    <property type="component" value="Chromosome"/>
</dbReference>
<gene>
    <name evidence="1" type="ORF">FNB15_06940</name>
</gene>
<dbReference type="OrthoDB" id="7571760at2"/>
<evidence type="ECO:0000313" key="1">
    <source>
        <dbReference type="EMBL" id="QDO97023.1"/>
    </source>
</evidence>
<dbReference type="EMBL" id="CP041636">
    <property type="protein sequence ID" value="QDO97023.1"/>
    <property type="molecule type" value="Genomic_DNA"/>
</dbReference>
<dbReference type="KEGG" id="fer:FNB15_06940"/>
<dbReference type="SUPFAM" id="SSF160419">
    <property type="entry name" value="YdfO-like"/>
    <property type="match status" value="1"/>
</dbReference>
<protein>
    <submittedName>
        <fullName evidence="1">DUF1398 domain-containing protein</fullName>
    </submittedName>
</protein>
<dbReference type="InterPro" id="IPR036696">
    <property type="entry name" value="YdfO-like_sf"/>
</dbReference>
<name>A0A516GZS9_9PROT</name>